<keyword evidence="3" id="KW-0418">Kinase</keyword>
<dbReference type="PANTHER" id="PTHR18964">
    <property type="entry name" value="ROK (REPRESSOR, ORF, KINASE) FAMILY"/>
    <property type="match status" value="1"/>
</dbReference>
<dbReference type="EMBL" id="LT629690">
    <property type="protein sequence ID" value="SDE92490.1"/>
    <property type="molecule type" value="Genomic_DNA"/>
</dbReference>
<dbReference type="PANTHER" id="PTHR18964:SF149">
    <property type="entry name" value="BIFUNCTIONAL UDP-N-ACETYLGLUCOSAMINE 2-EPIMERASE_N-ACETYLMANNOSAMINE KINASE"/>
    <property type="match status" value="1"/>
</dbReference>
<evidence type="ECO:0000256" key="2">
    <source>
        <dbReference type="SAM" id="MobiDB-lite"/>
    </source>
</evidence>
<evidence type="ECO:0000256" key="1">
    <source>
        <dbReference type="ARBA" id="ARBA00006479"/>
    </source>
</evidence>
<gene>
    <name evidence="3" type="ORF">SAMN05444167_0830</name>
</gene>
<proteinExistence type="inferred from homology"/>
<dbReference type="AlphaFoldDB" id="A0A1G7GWF3"/>
<name>A0A1G7GWF3_9BACT</name>
<feature type="region of interest" description="Disordered" evidence="2">
    <location>
        <begin position="1"/>
        <end position="30"/>
    </location>
</feature>
<keyword evidence="4" id="KW-1185">Reference proteome</keyword>
<dbReference type="CDD" id="cd23763">
    <property type="entry name" value="ASKHA_ATPase_ROK"/>
    <property type="match status" value="1"/>
</dbReference>
<dbReference type="SUPFAM" id="SSF53067">
    <property type="entry name" value="Actin-like ATPase domain"/>
    <property type="match status" value="1"/>
</dbReference>
<sequence length="420" mass="45215">MKRRLVPTRRRPSTRTTAPLRTKTEVTGEPARPAQLRKTNQRLLLHLMRKHSPCSRADLARISGLAVPTVTLAVSDLIERGLVEDGGEGVSSGGRPPAMLRFNASHGYVAAADIGGTYVRMMLADLNGNPVAEWEDKLAEKGKTPRGVIAHIRQGLDAMMASLPEKRRILHITAGAPGMTDIDRGVVLAAPNLSGWNDVPFKTLLERDLNISAGVDNDVNLASVGEFAEGVARGVDDFIFIAIGTGVGAGIFLRGALHRGANWSAGEIGYLPVVGMDRQRVRMRDTGQLERVIGGEGVELQWKKLLRQAGINDRARMQMRATQIFDLALEGDTTAEQILENTSRVLADALSSISLLFNPELIVLGGGVGAHPALCSATERCLRENDFALPRLRSSSLGTKAQLFGAIAQSLAATETQLLF</sequence>
<dbReference type="InterPro" id="IPR000600">
    <property type="entry name" value="ROK"/>
</dbReference>
<dbReference type="InterPro" id="IPR036388">
    <property type="entry name" value="WH-like_DNA-bd_sf"/>
</dbReference>
<accession>A0A1G7GWF3</accession>
<dbReference type="InterPro" id="IPR043129">
    <property type="entry name" value="ATPase_NBD"/>
</dbReference>
<reference evidence="3 4" key="1">
    <citation type="submission" date="2016-10" db="EMBL/GenBank/DDBJ databases">
        <authorList>
            <person name="de Groot N.N."/>
        </authorList>
    </citation>
    <scope>NUCLEOTIDE SEQUENCE [LARGE SCALE GENOMIC DNA]</scope>
    <source>
        <strain evidence="3 4">GAS232</strain>
    </source>
</reference>
<keyword evidence="3" id="KW-0808">Transferase</keyword>
<dbReference type="Proteomes" id="UP000182427">
    <property type="component" value="Chromosome I"/>
</dbReference>
<comment type="similarity">
    <text evidence="1">Belongs to the ROK (NagC/XylR) family.</text>
</comment>
<organism evidence="3 4">
    <name type="scientific">Terriglobus roseus</name>
    <dbReference type="NCBI Taxonomy" id="392734"/>
    <lineage>
        <taxon>Bacteria</taxon>
        <taxon>Pseudomonadati</taxon>
        <taxon>Acidobacteriota</taxon>
        <taxon>Terriglobia</taxon>
        <taxon>Terriglobales</taxon>
        <taxon>Acidobacteriaceae</taxon>
        <taxon>Terriglobus</taxon>
    </lineage>
</organism>
<protein>
    <submittedName>
        <fullName evidence="3">Glucokinase</fullName>
    </submittedName>
</protein>
<dbReference type="RefSeq" id="WP_231966728.1">
    <property type="nucleotide sequence ID" value="NZ_LT629690.1"/>
</dbReference>
<dbReference type="GO" id="GO:0016301">
    <property type="term" value="F:kinase activity"/>
    <property type="evidence" value="ECO:0007669"/>
    <property type="project" value="UniProtKB-KW"/>
</dbReference>
<dbReference type="InterPro" id="IPR036390">
    <property type="entry name" value="WH_DNA-bd_sf"/>
</dbReference>
<dbReference type="Gene3D" id="3.30.420.40">
    <property type="match status" value="2"/>
</dbReference>
<feature type="compositionally biased region" description="Basic residues" evidence="2">
    <location>
        <begin position="1"/>
        <end position="13"/>
    </location>
</feature>
<dbReference type="Gene3D" id="1.10.10.10">
    <property type="entry name" value="Winged helix-like DNA-binding domain superfamily/Winged helix DNA-binding domain"/>
    <property type="match status" value="1"/>
</dbReference>
<dbReference type="SUPFAM" id="SSF46785">
    <property type="entry name" value="Winged helix' DNA-binding domain"/>
    <property type="match status" value="1"/>
</dbReference>
<dbReference type="Pfam" id="PF00480">
    <property type="entry name" value="ROK"/>
    <property type="match status" value="1"/>
</dbReference>
<dbReference type="Pfam" id="PF13412">
    <property type="entry name" value="HTH_24"/>
    <property type="match status" value="1"/>
</dbReference>
<evidence type="ECO:0000313" key="4">
    <source>
        <dbReference type="Proteomes" id="UP000182427"/>
    </source>
</evidence>
<evidence type="ECO:0000313" key="3">
    <source>
        <dbReference type="EMBL" id="SDE92490.1"/>
    </source>
</evidence>